<sequence>MLNEIIAKISAVKLTPLNPHQPIYEPTLRISMANVIGDHAIERRPRDVRIIPAAQGTIFMMVTLYPSK</sequence>
<proteinExistence type="predicted"/>
<evidence type="ECO:0000313" key="2">
    <source>
        <dbReference type="WBParaSite" id="nRc.2.0.1.t09209-RA"/>
    </source>
</evidence>
<reference evidence="2" key="1">
    <citation type="submission" date="2022-11" db="UniProtKB">
        <authorList>
            <consortium name="WormBaseParasite"/>
        </authorList>
    </citation>
    <scope>IDENTIFICATION</scope>
</reference>
<name>A0A915I789_ROMCU</name>
<organism evidence="1 2">
    <name type="scientific">Romanomermis culicivorax</name>
    <name type="common">Nematode worm</name>
    <dbReference type="NCBI Taxonomy" id="13658"/>
    <lineage>
        <taxon>Eukaryota</taxon>
        <taxon>Metazoa</taxon>
        <taxon>Ecdysozoa</taxon>
        <taxon>Nematoda</taxon>
        <taxon>Enoplea</taxon>
        <taxon>Dorylaimia</taxon>
        <taxon>Mermithida</taxon>
        <taxon>Mermithoidea</taxon>
        <taxon>Mermithidae</taxon>
        <taxon>Romanomermis</taxon>
    </lineage>
</organism>
<dbReference type="Proteomes" id="UP000887565">
    <property type="component" value="Unplaced"/>
</dbReference>
<dbReference type="WBParaSite" id="nRc.2.0.1.t09209-RA">
    <property type="protein sequence ID" value="nRc.2.0.1.t09209-RA"/>
    <property type="gene ID" value="nRc.2.0.1.g09209"/>
</dbReference>
<dbReference type="AlphaFoldDB" id="A0A915I789"/>
<protein>
    <submittedName>
        <fullName evidence="2">Uncharacterized protein</fullName>
    </submittedName>
</protein>
<keyword evidence="1" id="KW-1185">Reference proteome</keyword>
<accession>A0A915I789</accession>
<evidence type="ECO:0000313" key="1">
    <source>
        <dbReference type="Proteomes" id="UP000887565"/>
    </source>
</evidence>